<sequence>MRCGSRYAARYQKDAGKPFGRRSFLGLSGQELSPEFRQEVFVRLDFLKAEMTAAYEWLRSGK</sequence>
<dbReference type="Proteomes" id="UP000001793">
    <property type="component" value="Segment"/>
</dbReference>
<gene>
    <name evidence="1" type="ORF">BcepF1.028</name>
</gene>
<dbReference type="RefSeq" id="YP_001039712.1">
    <property type="nucleotide sequence ID" value="NC_009015.1"/>
</dbReference>
<proteinExistence type="predicted"/>
<reference evidence="1 2" key="1">
    <citation type="submission" date="2006-12" db="EMBL/GenBank/DDBJ databases">
        <title>Genomic analysis of Burkholderia ambifaria phage BcepF1, a member of the Bcep781- like phage supergroup.</title>
        <authorList>
            <person name="Summer E.J."/>
            <person name="Robinson S."/>
            <person name="Haines C."/>
            <person name="Adams B."/>
            <person name="Daggett M."/>
            <person name="Landua J."/>
            <person name="Swanson S."/>
            <person name="Vorndam W."/>
            <person name="Morrison W."/>
            <person name="Nail K."/>
            <person name="Gonzalez C."/>
            <person name="Young R."/>
        </authorList>
    </citation>
    <scope>NUCLEOTIDE SEQUENCE [LARGE SCALE GENOMIC DNA]</scope>
</reference>
<keyword evidence="2" id="KW-1185">Reference proteome</keyword>
<name>A1YZT2_9CAUD</name>
<evidence type="ECO:0000313" key="2">
    <source>
        <dbReference type="Proteomes" id="UP000001793"/>
    </source>
</evidence>
<accession>A1YZT2</accession>
<protein>
    <submittedName>
        <fullName evidence="1">Uncharacterized protein</fullName>
    </submittedName>
</protein>
<dbReference type="EMBL" id="EF153632">
    <property type="protein sequence ID" value="ABL96759.1"/>
    <property type="molecule type" value="Genomic_DNA"/>
</dbReference>
<dbReference type="KEGG" id="vg:4818337"/>
<dbReference type="GeneID" id="4818337"/>
<evidence type="ECO:0000313" key="1">
    <source>
        <dbReference type="EMBL" id="ABL96759.1"/>
    </source>
</evidence>
<organism evidence="1 2">
    <name type="scientific">Burkholderia phage BcepF1</name>
    <dbReference type="NCBI Taxonomy" id="2886897"/>
    <lineage>
        <taxon>Viruses</taxon>
        <taxon>Duplodnaviria</taxon>
        <taxon>Heunggongvirae</taxon>
        <taxon>Uroviricota</taxon>
        <taxon>Caudoviricetes</taxon>
        <taxon>Lindbergviridae</taxon>
        <taxon>Bcepfunavirus</taxon>
        <taxon>Bcepfunavirus bcepF1</taxon>
    </lineage>
</organism>